<evidence type="ECO:0000256" key="4">
    <source>
        <dbReference type="PIRSR" id="PIRSR600542-1"/>
    </source>
</evidence>
<dbReference type="InterPro" id="IPR023213">
    <property type="entry name" value="CAT-like_dom_sf"/>
</dbReference>
<gene>
    <name evidence="6" type="ORF">C7M84_011332</name>
</gene>
<evidence type="ECO:0000256" key="3">
    <source>
        <dbReference type="ARBA" id="ARBA00023315"/>
    </source>
</evidence>
<evidence type="ECO:0000313" key="7">
    <source>
        <dbReference type="Proteomes" id="UP000283509"/>
    </source>
</evidence>
<feature type="active site" description="Proton acceptor" evidence="4">
    <location>
        <position position="337"/>
    </location>
</feature>
<feature type="domain" description="Choline/carnitine acyltransferase" evidence="5">
    <location>
        <begin position="35"/>
        <end position="607"/>
    </location>
</feature>
<dbReference type="SUPFAM" id="SSF52777">
    <property type="entry name" value="CoA-dependent acyltransferases"/>
    <property type="match status" value="2"/>
</dbReference>
<accession>A0A423T1G3</accession>
<dbReference type="PANTHER" id="PTHR22589">
    <property type="entry name" value="CARNITINE O-ACYLTRANSFERASE"/>
    <property type="match status" value="1"/>
</dbReference>
<dbReference type="AlphaFoldDB" id="A0A423T1G3"/>
<keyword evidence="7" id="KW-1185">Reference proteome</keyword>
<dbReference type="InterPro" id="IPR042231">
    <property type="entry name" value="Cho/carn_acyl_trans_2"/>
</dbReference>
<comment type="caution">
    <text evidence="6">The sequence shown here is derived from an EMBL/GenBank/DDBJ whole genome shotgun (WGS) entry which is preliminary data.</text>
</comment>
<dbReference type="InterPro" id="IPR039551">
    <property type="entry name" value="Cho/carn_acyl_trans"/>
</dbReference>
<dbReference type="Pfam" id="PF00755">
    <property type="entry name" value="Carn_acyltransf"/>
    <property type="match status" value="1"/>
</dbReference>
<dbReference type="OrthoDB" id="240216at2759"/>
<name>A0A423T1G3_PENVA</name>
<dbReference type="Gene3D" id="3.30.559.10">
    <property type="entry name" value="Chloramphenicol acetyltransferase-like domain"/>
    <property type="match status" value="1"/>
</dbReference>
<protein>
    <submittedName>
        <fullName evidence="6">Putative peroxisomal carnitine O-octanoyltransferase</fullName>
    </submittedName>
</protein>
<dbReference type="GO" id="GO:0008458">
    <property type="term" value="F:carnitine O-octanoyltransferase activity"/>
    <property type="evidence" value="ECO:0007669"/>
    <property type="project" value="TreeGrafter"/>
</dbReference>
<keyword evidence="3" id="KW-0012">Acyltransferase</keyword>
<dbReference type="PANTHER" id="PTHR22589:SF67">
    <property type="entry name" value="PEROXISOMAL CARNITINE O-OCTANOYLTRANSFERASE"/>
    <property type="match status" value="1"/>
</dbReference>
<evidence type="ECO:0000256" key="1">
    <source>
        <dbReference type="ARBA" id="ARBA00005232"/>
    </source>
</evidence>
<dbReference type="InterPro" id="IPR000542">
    <property type="entry name" value="Carn_acyl_trans"/>
</dbReference>
<dbReference type="PROSITE" id="PS00439">
    <property type="entry name" value="ACYLTRANSF_C_1"/>
    <property type="match status" value="1"/>
</dbReference>
<dbReference type="EMBL" id="QCYY01002434">
    <property type="protein sequence ID" value="ROT70389.1"/>
    <property type="molecule type" value="Genomic_DNA"/>
</dbReference>
<evidence type="ECO:0000313" key="6">
    <source>
        <dbReference type="EMBL" id="ROT70389.1"/>
    </source>
</evidence>
<proteinExistence type="inferred from homology"/>
<dbReference type="Proteomes" id="UP000283509">
    <property type="component" value="Unassembled WGS sequence"/>
</dbReference>
<comment type="similarity">
    <text evidence="1">Belongs to the carnitine/choline acetyltransferase family.</text>
</comment>
<sequence>MSASTGVAWKKKPRHEVIYTSGNEKTFSFDDLPPLPVPPLCDTLDRYLMWVRPHVSNEEYENTEEIVKKFANGVGKDLHEKLVAVAASKKNWLEDWWLHYAYLTVRDPILPTMNTTGPMPLNLTLWQPSFEEVFRYAALYIWAMLDFFVLLREERLMPQKAKDGTRFSMEQFRRLFNCSRIPGQGADSLYTRWKTKDEGECPDHLIVLCHGHIWTVNPWDSEGKAMNPPELEQQFRHIRERSDAMGPGAGLPVLTCDTRENWAKNRDWLKSLSLNNSQNLDHIESALFVFVMDDTSPANFEELCWEALCGDTTNRWADKSLTAIMTRNGFGATNNDHTPYDAMVTVVMAHYQHLLLEDMGGTWRGNPTVREFPMPSLVNFDLDSKIMAAIPAAKETSLALTKNIDVRYYTFSTYGKDFIKNNKLHPDAFVQMSMQLAYFRLHGKPAPTYETATTRQFYNGRTETMRSCTVEAVEFARSMLNPKASTSEKRTKLFSAVKMHNELMNHCQKNEGIDRHLFGLYIIALEAGMDTPEIFLDPAYVKSGGGGNFVLSSSTTGYTPLVGGVAAMVQDGYGCFYNMLPDKLNFFVSTYLTSKETRGEDFCRALSTSLQDMHDVLTAPTASL</sequence>
<reference evidence="6 7" key="2">
    <citation type="submission" date="2019-01" db="EMBL/GenBank/DDBJ databases">
        <title>The decoding of complex shrimp genome reveals the adaptation for benthos swimmer, frequently molting mechanism and breeding impact on genome.</title>
        <authorList>
            <person name="Sun Y."/>
            <person name="Gao Y."/>
            <person name="Yu Y."/>
        </authorList>
    </citation>
    <scope>NUCLEOTIDE SEQUENCE [LARGE SCALE GENOMIC DNA]</scope>
    <source>
        <tissue evidence="6">Muscle</tissue>
    </source>
</reference>
<keyword evidence="2 6" id="KW-0808">Transferase</keyword>
<organism evidence="6 7">
    <name type="scientific">Penaeus vannamei</name>
    <name type="common">Whiteleg shrimp</name>
    <name type="synonym">Litopenaeus vannamei</name>
    <dbReference type="NCBI Taxonomy" id="6689"/>
    <lineage>
        <taxon>Eukaryota</taxon>
        <taxon>Metazoa</taxon>
        <taxon>Ecdysozoa</taxon>
        <taxon>Arthropoda</taxon>
        <taxon>Crustacea</taxon>
        <taxon>Multicrustacea</taxon>
        <taxon>Malacostraca</taxon>
        <taxon>Eumalacostraca</taxon>
        <taxon>Eucarida</taxon>
        <taxon>Decapoda</taxon>
        <taxon>Dendrobranchiata</taxon>
        <taxon>Penaeoidea</taxon>
        <taxon>Penaeidae</taxon>
        <taxon>Penaeus</taxon>
    </lineage>
</organism>
<dbReference type="GO" id="GO:0005777">
    <property type="term" value="C:peroxisome"/>
    <property type="evidence" value="ECO:0007669"/>
    <property type="project" value="TreeGrafter"/>
</dbReference>
<dbReference type="Gene3D" id="3.30.559.70">
    <property type="entry name" value="Choline/Carnitine o-acyltransferase, domain 2"/>
    <property type="match status" value="1"/>
</dbReference>
<dbReference type="STRING" id="6689.A0A423T1G3"/>
<reference evidence="6 7" key="1">
    <citation type="submission" date="2018-04" db="EMBL/GenBank/DDBJ databases">
        <authorList>
            <person name="Zhang X."/>
            <person name="Yuan J."/>
            <person name="Li F."/>
            <person name="Xiang J."/>
        </authorList>
    </citation>
    <scope>NUCLEOTIDE SEQUENCE [LARGE SCALE GENOMIC DNA]</scope>
    <source>
        <tissue evidence="6">Muscle</tissue>
    </source>
</reference>
<evidence type="ECO:0000259" key="5">
    <source>
        <dbReference type="Pfam" id="PF00755"/>
    </source>
</evidence>
<evidence type="ECO:0000256" key="2">
    <source>
        <dbReference type="ARBA" id="ARBA00022679"/>
    </source>
</evidence>